<dbReference type="EMBL" id="WHNY01000080">
    <property type="protein sequence ID" value="NOU68835.1"/>
    <property type="molecule type" value="Genomic_DNA"/>
</dbReference>
<gene>
    <name evidence="1" type="ORF">GC096_32980</name>
</gene>
<dbReference type="Proteomes" id="UP000653578">
    <property type="component" value="Unassembled WGS sequence"/>
</dbReference>
<reference evidence="1 2" key="1">
    <citation type="submission" date="2019-10" db="EMBL/GenBank/DDBJ databases">
        <title>Description of Paenibacillus humi sp. nov.</title>
        <authorList>
            <person name="Carlier A."/>
            <person name="Qi S."/>
        </authorList>
    </citation>
    <scope>NUCLEOTIDE SEQUENCE [LARGE SCALE GENOMIC DNA]</scope>
    <source>
        <strain evidence="1 2">LMG 31461</strain>
    </source>
</reference>
<name>A0ABX1XJW4_9BACL</name>
<accession>A0ABX1XJW4</accession>
<sequence>MDQSLYGCDLHAKGRWLFDSAQQLEGVEMIAVDNFKAILMHRMKGLADATIRPCGLEPVAWHAEQEIETIQLLAIAELASATGRLITLSIKDEACIYVRPLYFRKNHEGVF</sequence>
<keyword evidence="2" id="KW-1185">Reference proteome</keyword>
<comment type="caution">
    <text evidence="1">The sequence shown here is derived from an EMBL/GenBank/DDBJ whole genome shotgun (WGS) entry which is preliminary data.</text>
</comment>
<organism evidence="1 2">
    <name type="scientific">Paenibacillus plantarum</name>
    <dbReference type="NCBI Taxonomy" id="2654975"/>
    <lineage>
        <taxon>Bacteria</taxon>
        <taxon>Bacillati</taxon>
        <taxon>Bacillota</taxon>
        <taxon>Bacilli</taxon>
        <taxon>Bacillales</taxon>
        <taxon>Paenibacillaceae</taxon>
        <taxon>Paenibacillus</taxon>
    </lineage>
</organism>
<dbReference type="RefSeq" id="WP_171636527.1">
    <property type="nucleotide sequence ID" value="NZ_WHNY01000080.1"/>
</dbReference>
<evidence type="ECO:0000313" key="1">
    <source>
        <dbReference type="EMBL" id="NOU68835.1"/>
    </source>
</evidence>
<proteinExistence type="predicted"/>
<protein>
    <submittedName>
        <fullName evidence="1">Uncharacterized protein</fullName>
    </submittedName>
</protein>
<evidence type="ECO:0000313" key="2">
    <source>
        <dbReference type="Proteomes" id="UP000653578"/>
    </source>
</evidence>